<evidence type="ECO:0000256" key="7">
    <source>
        <dbReference type="ARBA" id="ARBA00022786"/>
    </source>
</evidence>
<dbReference type="STRING" id="914234.M2PFV0"/>
<evidence type="ECO:0000256" key="5">
    <source>
        <dbReference type="ARBA" id="ARBA00022737"/>
    </source>
</evidence>
<keyword evidence="6" id="KW-0863">Zinc-finger</keyword>
<feature type="domain" description="RING-type" evidence="10">
    <location>
        <begin position="4"/>
        <end position="211"/>
    </location>
</feature>
<keyword evidence="12" id="KW-1185">Reference proteome</keyword>
<evidence type="ECO:0000256" key="1">
    <source>
        <dbReference type="ARBA" id="ARBA00001798"/>
    </source>
</evidence>
<evidence type="ECO:0000313" key="11">
    <source>
        <dbReference type="EMBL" id="EMD34829.1"/>
    </source>
</evidence>
<dbReference type="InterPro" id="IPR031127">
    <property type="entry name" value="E3_UB_ligase_RBR"/>
</dbReference>
<comment type="catalytic activity">
    <reaction evidence="1">
        <text>[E2 ubiquitin-conjugating enzyme]-S-ubiquitinyl-L-cysteine + [acceptor protein]-L-lysine = [E2 ubiquitin-conjugating enzyme]-L-cysteine + [acceptor protein]-N(6)-ubiquitinyl-L-lysine.</text>
        <dbReference type="EC" id="2.3.2.31"/>
    </reaction>
</comment>
<proteinExistence type="predicted"/>
<keyword evidence="7" id="KW-0833">Ubl conjugation pathway</keyword>
<dbReference type="EMBL" id="KB445802">
    <property type="protein sequence ID" value="EMD34829.1"/>
    <property type="molecule type" value="Genomic_DNA"/>
</dbReference>
<dbReference type="GO" id="GO:0016567">
    <property type="term" value="P:protein ubiquitination"/>
    <property type="evidence" value="ECO:0007669"/>
    <property type="project" value="InterPro"/>
</dbReference>
<evidence type="ECO:0000256" key="2">
    <source>
        <dbReference type="ARBA" id="ARBA00012251"/>
    </source>
</evidence>
<dbReference type="InterPro" id="IPR002867">
    <property type="entry name" value="IBR_dom"/>
</dbReference>
<gene>
    <name evidence="11" type="ORF">CERSUDRAFT_86245</name>
</gene>
<dbReference type="PANTHER" id="PTHR11685">
    <property type="entry name" value="RBR FAMILY RING FINGER AND IBR DOMAIN-CONTAINING"/>
    <property type="match status" value="1"/>
</dbReference>
<dbReference type="Gene3D" id="1.20.120.1750">
    <property type="match status" value="1"/>
</dbReference>
<dbReference type="GO" id="GO:0061630">
    <property type="term" value="F:ubiquitin protein ligase activity"/>
    <property type="evidence" value="ECO:0007669"/>
    <property type="project" value="UniProtKB-EC"/>
</dbReference>
<organism evidence="11 12">
    <name type="scientific">Ceriporiopsis subvermispora (strain B)</name>
    <name type="common">White-rot fungus</name>
    <name type="synonym">Gelatoporia subvermispora</name>
    <dbReference type="NCBI Taxonomy" id="914234"/>
    <lineage>
        <taxon>Eukaryota</taxon>
        <taxon>Fungi</taxon>
        <taxon>Dikarya</taxon>
        <taxon>Basidiomycota</taxon>
        <taxon>Agaricomycotina</taxon>
        <taxon>Agaricomycetes</taxon>
        <taxon>Polyporales</taxon>
        <taxon>Gelatoporiaceae</taxon>
        <taxon>Gelatoporia</taxon>
    </lineage>
</organism>
<evidence type="ECO:0000256" key="4">
    <source>
        <dbReference type="ARBA" id="ARBA00022723"/>
    </source>
</evidence>
<feature type="region of interest" description="Disordered" evidence="9">
    <location>
        <begin position="212"/>
        <end position="238"/>
    </location>
</feature>
<feature type="region of interest" description="Disordered" evidence="9">
    <location>
        <begin position="354"/>
        <end position="377"/>
    </location>
</feature>
<dbReference type="SUPFAM" id="SSF57850">
    <property type="entry name" value="RING/U-box"/>
    <property type="match status" value="2"/>
</dbReference>
<feature type="compositionally biased region" description="Low complexity" evidence="9">
    <location>
        <begin position="356"/>
        <end position="373"/>
    </location>
</feature>
<evidence type="ECO:0000256" key="8">
    <source>
        <dbReference type="ARBA" id="ARBA00022833"/>
    </source>
</evidence>
<evidence type="ECO:0000313" key="12">
    <source>
        <dbReference type="Proteomes" id="UP000016930"/>
    </source>
</evidence>
<dbReference type="EC" id="2.3.2.31" evidence="2"/>
<keyword evidence="3" id="KW-0808">Transferase</keyword>
<dbReference type="GO" id="GO:0008270">
    <property type="term" value="F:zinc ion binding"/>
    <property type="evidence" value="ECO:0007669"/>
    <property type="project" value="UniProtKB-KW"/>
</dbReference>
<dbReference type="InterPro" id="IPR044066">
    <property type="entry name" value="TRIAD_supradom"/>
</dbReference>
<dbReference type="Gene3D" id="3.30.40.10">
    <property type="entry name" value="Zinc/RING finger domain, C3HC4 (zinc finger)"/>
    <property type="match status" value="1"/>
</dbReference>
<evidence type="ECO:0000259" key="10">
    <source>
        <dbReference type="PROSITE" id="PS51873"/>
    </source>
</evidence>
<protein>
    <recommendedName>
        <fullName evidence="2">RBR-type E3 ubiquitin transferase</fullName>
        <ecNumber evidence="2">2.3.2.31</ecNumber>
    </recommendedName>
</protein>
<dbReference type="OrthoDB" id="9977870at2759"/>
<reference evidence="11 12" key="1">
    <citation type="journal article" date="2012" name="Proc. Natl. Acad. Sci. U.S.A.">
        <title>Comparative genomics of Ceriporiopsis subvermispora and Phanerochaete chrysosporium provide insight into selective ligninolysis.</title>
        <authorList>
            <person name="Fernandez-Fueyo E."/>
            <person name="Ruiz-Duenas F.J."/>
            <person name="Ferreira P."/>
            <person name="Floudas D."/>
            <person name="Hibbett D.S."/>
            <person name="Canessa P."/>
            <person name="Larrondo L.F."/>
            <person name="James T.Y."/>
            <person name="Seelenfreund D."/>
            <person name="Lobos S."/>
            <person name="Polanco R."/>
            <person name="Tello M."/>
            <person name="Honda Y."/>
            <person name="Watanabe T."/>
            <person name="Watanabe T."/>
            <person name="Ryu J.S."/>
            <person name="Kubicek C.P."/>
            <person name="Schmoll M."/>
            <person name="Gaskell J."/>
            <person name="Hammel K.E."/>
            <person name="St John F.J."/>
            <person name="Vanden Wymelenberg A."/>
            <person name="Sabat G."/>
            <person name="Splinter BonDurant S."/>
            <person name="Syed K."/>
            <person name="Yadav J.S."/>
            <person name="Doddapaneni H."/>
            <person name="Subramanian V."/>
            <person name="Lavin J.L."/>
            <person name="Oguiza J.A."/>
            <person name="Perez G."/>
            <person name="Pisabarro A.G."/>
            <person name="Ramirez L."/>
            <person name="Santoyo F."/>
            <person name="Master E."/>
            <person name="Coutinho P.M."/>
            <person name="Henrissat B."/>
            <person name="Lombard V."/>
            <person name="Magnuson J.K."/>
            <person name="Kuees U."/>
            <person name="Hori C."/>
            <person name="Igarashi K."/>
            <person name="Samejima M."/>
            <person name="Held B.W."/>
            <person name="Barry K.W."/>
            <person name="LaButti K.M."/>
            <person name="Lapidus A."/>
            <person name="Lindquist E.A."/>
            <person name="Lucas S.M."/>
            <person name="Riley R."/>
            <person name="Salamov A.A."/>
            <person name="Hoffmeister D."/>
            <person name="Schwenk D."/>
            <person name="Hadar Y."/>
            <person name="Yarden O."/>
            <person name="de Vries R.P."/>
            <person name="Wiebenga A."/>
            <person name="Stenlid J."/>
            <person name="Eastwood D."/>
            <person name="Grigoriev I.V."/>
            <person name="Berka R.M."/>
            <person name="Blanchette R.A."/>
            <person name="Kersten P."/>
            <person name="Martinez A.T."/>
            <person name="Vicuna R."/>
            <person name="Cullen D."/>
        </authorList>
    </citation>
    <scope>NUCLEOTIDE SEQUENCE [LARGE SCALE GENOMIC DNA]</scope>
    <source>
        <strain evidence="11 12">B</strain>
    </source>
</reference>
<evidence type="ECO:0000256" key="9">
    <source>
        <dbReference type="SAM" id="MobiDB-lite"/>
    </source>
</evidence>
<evidence type="ECO:0000256" key="6">
    <source>
        <dbReference type="ARBA" id="ARBA00022771"/>
    </source>
</evidence>
<dbReference type="Pfam" id="PF01485">
    <property type="entry name" value="IBR"/>
    <property type="match status" value="1"/>
</dbReference>
<keyword evidence="4" id="KW-0479">Metal-binding</keyword>
<dbReference type="InterPro" id="IPR013083">
    <property type="entry name" value="Znf_RING/FYVE/PHD"/>
</dbReference>
<dbReference type="Proteomes" id="UP000016930">
    <property type="component" value="Unassembled WGS sequence"/>
</dbReference>
<dbReference type="PROSITE" id="PS51873">
    <property type="entry name" value="TRIAD"/>
    <property type="match status" value="1"/>
</dbReference>
<name>M2PFV0_CERS8</name>
<evidence type="ECO:0000256" key="3">
    <source>
        <dbReference type="ARBA" id="ARBA00022679"/>
    </source>
</evidence>
<dbReference type="AlphaFoldDB" id="M2PFV0"/>
<keyword evidence="8" id="KW-0862">Zinc</keyword>
<accession>M2PFV0</accession>
<keyword evidence="5" id="KW-0677">Repeat</keyword>
<dbReference type="HOGENOM" id="CLU_578695_0_0_1"/>
<dbReference type="CDD" id="cd22584">
    <property type="entry name" value="Rcat_RBR_unk"/>
    <property type="match status" value="1"/>
</dbReference>
<sequence length="472" mass="51642">MASPSITCVVCMDTISDVDIIAPCGHHYDKDCILLLFERATEDESLFPPRCCSEKIPLVTVHAYMSADLLQRFREKSEEFSTLKRVYCANPACSHFLGPQQEFTSLLVASKLTPTTKTCTAPRCTTMTCMRCKSAVNGAEHWCVEDVQDLQILELGREAGWARCPGCKVMIERNSGCSHMSCRCGTQFCYCCGERWKTCSCGPYGPATRRRRRTARPRGVVQARQEPALPRSVQDDGLPQNLQSLMVNGRQESAPMLPVDARFVGIAANTENTSRQPAANLPTVSAVRYSSASLWAPPAPTLTTMLLPVVPSVQPAPAQYWFPPMPSPRQHPVHSELPPLPSIGELAGRDFAPAWTPTDTSSVVTSSSPAQPRSSRRRVAHLPTAIIPPAVSLTVRPEPTHLDHPYVHTTMMLPAAPSVAAHAQFGYSASQIMMMRAVASPARARYTHLGHPSSHAAVMPSVAAAEQQWTMR</sequence>